<dbReference type="EMBL" id="AZST01000080">
    <property type="protein sequence ID" value="KEP52944.1"/>
    <property type="molecule type" value="Genomic_DNA"/>
</dbReference>
<comment type="caution">
    <text evidence="1">The sequence shown here is derived from an EMBL/GenBank/DDBJ whole genome shotgun (WGS) entry which is preliminary data.</text>
</comment>
<organism evidence="1 2">
    <name type="scientific">Rhizoctonia solani 123E</name>
    <dbReference type="NCBI Taxonomy" id="1423351"/>
    <lineage>
        <taxon>Eukaryota</taxon>
        <taxon>Fungi</taxon>
        <taxon>Dikarya</taxon>
        <taxon>Basidiomycota</taxon>
        <taxon>Agaricomycotina</taxon>
        <taxon>Agaricomycetes</taxon>
        <taxon>Cantharellales</taxon>
        <taxon>Ceratobasidiaceae</taxon>
        <taxon>Rhizoctonia</taxon>
    </lineage>
</organism>
<keyword evidence="2" id="KW-1185">Reference proteome</keyword>
<dbReference type="OrthoDB" id="2790258at2759"/>
<protein>
    <submittedName>
        <fullName evidence="1">Putative AC9 transposase</fullName>
    </submittedName>
</protein>
<accession>A0A074S118</accession>
<evidence type="ECO:0000313" key="2">
    <source>
        <dbReference type="Proteomes" id="UP000027456"/>
    </source>
</evidence>
<gene>
    <name evidence="1" type="ORF">V565_037910</name>
</gene>
<dbReference type="HOGENOM" id="CLU_1563749_0_0_1"/>
<dbReference type="Proteomes" id="UP000027456">
    <property type="component" value="Unassembled WGS sequence"/>
</dbReference>
<dbReference type="AlphaFoldDB" id="A0A074S118"/>
<evidence type="ECO:0000313" key="1">
    <source>
        <dbReference type="EMBL" id="KEP52944.1"/>
    </source>
</evidence>
<reference evidence="1 2" key="1">
    <citation type="submission" date="2013-12" db="EMBL/GenBank/DDBJ databases">
        <authorList>
            <person name="Cubeta M."/>
            <person name="Pakala S."/>
            <person name="Fedorova N."/>
            <person name="Thomas E."/>
            <person name="Dean R."/>
            <person name="Jabaji S."/>
            <person name="Neate S."/>
            <person name="Toda T."/>
            <person name="Tavantzis S."/>
            <person name="Vilgalys R."/>
            <person name="Bharathan N."/>
            <person name="Pakala S."/>
            <person name="Losada L.S."/>
            <person name="Zafar N."/>
            <person name="Nierman W."/>
        </authorList>
    </citation>
    <scope>NUCLEOTIDE SEQUENCE [LARGE SCALE GENOMIC DNA]</scope>
    <source>
        <strain evidence="1 2">123E</strain>
    </source>
</reference>
<sequence>MLSYIGCITPNNASSNNTLMEELVKEFQAQGWPFVTKDNHIWFTIVNLAVQAILKVFPKSAADFRGSMANKGQLIDNEAESYLQALDSNPMEAYCTSIVTCRSSGQRCKAFRKTIIEGNALGWFWLPSGEKYTISAIEVLRNTPTRWSSTYTMVKWYLNLYPENPFYNLNA</sequence>
<proteinExistence type="predicted"/>
<name>A0A074S118_9AGAM</name>